<evidence type="ECO:0000313" key="2">
    <source>
        <dbReference type="Proteomes" id="UP000034228"/>
    </source>
</evidence>
<evidence type="ECO:0008006" key="3">
    <source>
        <dbReference type="Google" id="ProtNLM"/>
    </source>
</evidence>
<dbReference type="STRING" id="336831.WG68_07475"/>
<organism evidence="1 2">
    <name type="scientific">Arsukibacterium ikkense</name>
    <dbReference type="NCBI Taxonomy" id="336831"/>
    <lineage>
        <taxon>Bacteria</taxon>
        <taxon>Pseudomonadati</taxon>
        <taxon>Pseudomonadota</taxon>
        <taxon>Gammaproteobacteria</taxon>
        <taxon>Chromatiales</taxon>
        <taxon>Chromatiaceae</taxon>
        <taxon>Arsukibacterium</taxon>
    </lineage>
</organism>
<evidence type="ECO:0000313" key="1">
    <source>
        <dbReference type="EMBL" id="KKO46180.1"/>
    </source>
</evidence>
<gene>
    <name evidence="1" type="ORF">WG68_07475</name>
</gene>
<reference evidence="1 2" key="1">
    <citation type="submission" date="2015-03" db="EMBL/GenBank/DDBJ databases">
        <title>Draft genome sequences of two protease-producing strains of Arsukibacterium isolated from two cold and alkaline environments.</title>
        <authorList>
            <person name="Lylloff J.E."/>
            <person name="Skov L.B."/>
            <person name="Jepsen M."/>
            <person name="Hallin P.F."/>
            <person name="Sorensen S.J."/>
            <person name="Stougaard P."/>
            <person name="Glaring M.A."/>
        </authorList>
    </citation>
    <scope>NUCLEOTIDE SEQUENCE [LARGE SCALE GENOMIC DNA]</scope>
    <source>
        <strain evidence="1 2">GCM72</strain>
    </source>
</reference>
<dbReference type="InterPro" id="IPR027417">
    <property type="entry name" value="P-loop_NTPase"/>
</dbReference>
<accession>A0A0M2V951</accession>
<dbReference type="AlphaFoldDB" id="A0A0M2V951"/>
<sequence>MLATAQSTNPIADTTGLPAKRSTGRLQRLTAAVASAKPFYQELATCSATSAEQLLVKVLQRHSSEQGWIVLVAPQQLPSKALANYLNLPVDKILVIHADAIKDPAKTLQQLLHSNSCRVIINFSQLVSDGLSAQLSQYAASQQRWFYQFNQLTTPTH</sequence>
<proteinExistence type="predicted"/>
<protein>
    <recommendedName>
        <fullName evidence="3">Cell division inhibitor SulA</fullName>
    </recommendedName>
</protein>
<comment type="caution">
    <text evidence="1">The sequence shown here is derived from an EMBL/GenBank/DDBJ whole genome shotgun (WGS) entry which is preliminary data.</text>
</comment>
<dbReference type="Gene3D" id="3.40.50.300">
    <property type="entry name" value="P-loop containing nucleotide triphosphate hydrolases"/>
    <property type="match status" value="1"/>
</dbReference>
<dbReference type="OrthoDB" id="5767645at2"/>
<dbReference type="EMBL" id="LAHO01000005">
    <property type="protein sequence ID" value="KKO46180.1"/>
    <property type="molecule type" value="Genomic_DNA"/>
</dbReference>
<dbReference type="RefSeq" id="WP_046557039.1">
    <property type="nucleotide sequence ID" value="NZ_LAHO01000005.1"/>
</dbReference>
<name>A0A0M2V951_9GAMM</name>
<dbReference type="SUPFAM" id="SSF52540">
    <property type="entry name" value="P-loop containing nucleoside triphosphate hydrolases"/>
    <property type="match status" value="1"/>
</dbReference>
<keyword evidence="2" id="KW-1185">Reference proteome</keyword>
<dbReference type="Proteomes" id="UP000034228">
    <property type="component" value="Unassembled WGS sequence"/>
</dbReference>